<dbReference type="Pfam" id="PF00276">
    <property type="entry name" value="Ribosomal_L23"/>
    <property type="match status" value="1"/>
</dbReference>
<accession>A0A1F6FNX3</accession>
<evidence type="ECO:0000313" key="6">
    <source>
        <dbReference type="Proteomes" id="UP000179136"/>
    </source>
</evidence>
<dbReference type="InterPro" id="IPR012677">
    <property type="entry name" value="Nucleotide-bd_a/b_plait_sf"/>
</dbReference>
<dbReference type="GO" id="GO:0019843">
    <property type="term" value="F:rRNA binding"/>
    <property type="evidence" value="ECO:0007669"/>
    <property type="project" value="UniProtKB-UniRule"/>
</dbReference>
<sequence>MSYKALAHPLITEKSTIQNSLNQYAFLVDNQANKIEIKQAIQEVYDVMPLKVRIIVQSGKLVRSGRGQLSRQKKCKKAIITLPQDKKIDVYEGV</sequence>
<dbReference type="SUPFAM" id="SSF54189">
    <property type="entry name" value="Ribosomal proteins S24e, L23 and L15e"/>
    <property type="match status" value="1"/>
</dbReference>
<evidence type="ECO:0000313" key="5">
    <source>
        <dbReference type="EMBL" id="OGG87552.1"/>
    </source>
</evidence>
<dbReference type="NCBIfam" id="NF004363">
    <property type="entry name" value="PRK05738.2-4"/>
    <property type="match status" value="1"/>
</dbReference>
<dbReference type="Gene3D" id="3.30.70.330">
    <property type="match status" value="1"/>
</dbReference>
<keyword evidence="4" id="KW-0694">RNA-binding</keyword>
<comment type="similarity">
    <text evidence="1 4">Belongs to the universal ribosomal protein uL23 family.</text>
</comment>
<evidence type="ECO:0000256" key="1">
    <source>
        <dbReference type="ARBA" id="ARBA00006700"/>
    </source>
</evidence>
<organism evidence="5 6">
    <name type="scientific">Candidatus Kuenenbacteria bacterium RIFCSPHIGHO2_02_FULL_39_13</name>
    <dbReference type="NCBI Taxonomy" id="1798561"/>
    <lineage>
        <taxon>Bacteria</taxon>
        <taxon>Candidatus Kueneniibacteriota</taxon>
    </lineage>
</organism>
<name>A0A1F6FNX3_9BACT</name>
<dbReference type="InterPro" id="IPR012678">
    <property type="entry name" value="Ribosomal_uL23/eL15/eS24_sf"/>
</dbReference>
<dbReference type="GO" id="GO:1990904">
    <property type="term" value="C:ribonucleoprotein complex"/>
    <property type="evidence" value="ECO:0007669"/>
    <property type="project" value="UniProtKB-KW"/>
</dbReference>
<comment type="subunit">
    <text evidence="4">Part of the 50S ribosomal subunit. Contacts protein L29, and trigger factor when it is bound to the ribosome.</text>
</comment>
<dbReference type="EMBL" id="MFMW01000008">
    <property type="protein sequence ID" value="OGG87552.1"/>
    <property type="molecule type" value="Genomic_DNA"/>
</dbReference>
<comment type="caution">
    <text evidence="5">The sequence shown here is derived from an EMBL/GenBank/DDBJ whole genome shotgun (WGS) entry which is preliminary data.</text>
</comment>
<dbReference type="AlphaFoldDB" id="A0A1F6FNX3"/>
<proteinExistence type="inferred from homology"/>
<evidence type="ECO:0000256" key="2">
    <source>
        <dbReference type="ARBA" id="ARBA00022980"/>
    </source>
</evidence>
<keyword evidence="2 4" id="KW-0689">Ribosomal protein</keyword>
<dbReference type="STRING" id="1798561.A3B87_03565"/>
<dbReference type="GO" id="GO:0006412">
    <property type="term" value="P:translation"/>
    <property type="evidence" value="ECO:0007669"/>
    <property type="project" value="UniProtKB-UniRule"/>
</dbReference>
<evidence type="ECO:0000256" key="3">
    <source>
        <dbReference type="ARBA" id="ARBA00023274"/>
    </source>
</evidence>
<dbReference type="GO" id="GO:0005840">
    <property type="term" value="C:ribosome"/>
    <property type="evidence" value="ECO:0007669"/>
    <property type="project" value="UniProtKB-KW"/>
</dbReference>
<comment type="function">
    <text evidence="4">One of the early assembly proteins it binds 23S rRNA. One of the proteins that surrounds the polypeptide exit tunnel on the outside of the ribosome. Forms the main docking site for trigger factor binding to the ribosome.</text>
</comment>
<dbReference type="InterPro" id="IPR013025">
    <property type="entry name" value="Ribosomal_uL23-like"/>
</dbReference>
<keyword evidence="3 4" id="KW-0687">Ribonucleoprotein</keyword>
<evidence type="ECO:0000256" key="4">
    <source>
        <dbReference type="HAMAP-Rule" id="MF_01369"/>
    </source>
</evidence>
<reference evidence="5 6" key="1">
    <citation type="journal article" date="2016" name="Nat. Commun.">
        <title>Thousands of microbial genomes shed light on interconnected biogeochemical processes in an aquifer system.</title>
        <authorList>
            <person name="Anantharaman K."/>
            <person name="Brown C.T."/>
            <person name="Hug L.A."/>
            <person name="Sharon I."/>
            <person name="Castelle C.J."/>
            <person name="Probst A.J."/>
            <person name="Thomas B.C."/>
            <person name="Singh A."/>
            <person name="Wilkins M.J."/>
            <person name="Karaoz U."/>
            <person name="Brodie E.L."/>
            <person name="Williams K.H."/>
            <person name="Hubbard S.S."/>
            <person name="Banfield J.F."/>
        </authorList>
    </citation>
    <scope>NUCLEOTIDE SEQUENCE [LARGE SCALE GENOMIC DNA]</scope>
</reference>
<dbReference type="GO" id="GO:0003735">
    <property type="term" value="F:structural constituent of ribosome"/>
    <property type="evidence" value="ECO:0007669"/>
    <property type="project" value="InterPro"/>
</dbReference>
<protein>
    <recommendedName>
        <fullName evidence="4">Large ribosomal subunit protein uL23</fullName>
    </recommendedName>
</protein>
<gene>
    <name evidence="4" type="primary">rplW</name>
    <name evidence="5" type="ORF">A3B87_03565</name>
</gene>
<dbReference type="PANTHER" id="PTHR11620">
    <property type="entry name" value="60S RIBOSOMAL PROTEIN L23A"/>
    <property type="match status" value="1"/>
</dbReference>
<dbReference type="Proteomes" id="UP000179136">
    <property type="component" value="Unassembled WGS sequence"/>
</dbReference>
<dbReference type="HAMAP" id="MF_01369_B">
    <property type="entry name" value="Ribosomal_uL23_B"/>
    <property type="match status" value="1"/>
</dbReference>
<keyword evidence="4" id="KW-0699">rRNA-binding</keyword>